<protein>
    <submittedName>
        <fullName evidence="1">Uncharacterized protein</fullName>
    </submittedName>
</protein>
<gene>
    <name evidence="1" type="ORF">QFC20_001087</name>
</gene>
<sequence>MDGGGVPLRTNLPFLALDSESTASDRLPTNEEMKPIYAKTTSSRGTHADILGDTIASKLGKVVYNQTQYGIRAAGAELRAKYEGPNAPVRIARMTFRPVPPTNPEEDVRAESLPTYHLDNPSVLSFEISDDDPPIIKTISDVHLKWFDDSALSQIVDRLNSTLKAENATDISSMFCYGLELPESEMVRLLGITGDKEYRASVKESVLNYSKHTPSKDADSARSSEPASTV</sequence>
<accession>A0ACC2WV85</accession>
<keyword evidence="2" id="KW-1185">Reference proteome</keyword>
<dbReference type="EMBL" id="JASBWS010000006">
    <property type="protein sequence ID" value="KAJ9115220.1"/>
    <property type="molecule type" value="Genomic_DNA"/>
</dbReference>
<evidence type="ECO:0000313" key="1">
    <source>
        <dbReference type="EMBL" id="KAJ9115220.1"/>
    </source>
</evidence>
<reference evidence="1" key="1">
    <citation type="submission" date="2023-04" db="EMBL/GenBank/DDBJ databases">
        <title>Draft Genome sequencing of Naganishia species isolated from polar environments using Oxford Nanopore Technology.</title>
        <authorList>
            <person name="Leo P."/>
            <person name="Venkateswaran K."/>
        </authorList>
    </citation>
    <scope>NUCLEOTIDE SEQUENCE</scope>
    <source>
        <strain evidence="1">MNA-CCFEE 5262</strain>
    </source>
</reference>
<organism evidence="1 2">
    <name type="scientific">Naganishia adeliensis</name>
    <dbReference type="NCBI Taxonomy" id="92952"/>
    <lineage>
        <taxon>Eukaryota</taxon>
        <taxon>Fungi</taxon>
        <taxon>Dikarya</taxon>
        <taxon>Basidiomycota</taxon>
        <taxon>Agaricomycotina</taxon>
        <taxon>Tremellomycetes</taxon>
        <taxon>Filobasidiales</taxon>
        <taxon>Filobasidiaceae</taxon>
        <taxon>Naganishia</taxon>
    </lineage>
</organism>
<dbReference type="Proteomes" id="UP001230649">
    <property type="component" value="Unassembled WGS sequence"/>
</dbReference>
<comment type="caution">
    <text evidence="1">The sequence shown here is derived from an EMBL/GenBank/DDBJ whole genome shotgun (WGS) entry which is preliminary data.</text>
</comment>
<proteinExistence type="predicted"/>
<name>A0ACC2WV85_9TREE</name>
<evidence type="ECO:0000313" key="2">
    <source>
        <dbReference type="Proteomes" id="UP001230649"/>
    </source>
</evidence>